<protein>
    <submittedName>
        <fullName evidence="1">Uncharacterized protein</fullName>
    </submittedName>
</protein>
<sequence>MIVPMTSDFDWAHFRRAFGEDPGVLPDGEVLGSTEHDWDAVFAMLHRSGWKLTTSDGHSPLPHNRRGLAELESFAVWPVDGVRVNFFPVPDAVFFDVDLRELVNQTTVDGLAHLMRKLGTTLRRDVVIREEGAGGAPVLRYTVATDQFSLS</sequence>
<evidence type="ECO:0000313" key="2">
    <source>
        <dbReference type="Proteomes" id="UP001589702"/>
    </source>
</evidence>
<dbReference type="RefSeq" id="WP_344788620.1">
    <property type="nucleotide sequence ID" value="NZ_BAAAWN010000001.1"/>
</dbReference>
<evidence type="ECO:0000313" key="1">
    <source>
        <dbReference type="EMBL" id="MFB9820602.1"/>
    </source>
</evidence>
<dbReference type="EMBL" id="JBHMBC010000022">
    <property type="protein sequence ID" value="MFB9820602.1"/>
    <property type="molecule type" value="Genomic_DNA"/>
</dbReference>
<name>A0ABV5Y0T4_ARTRM</name>
<gene>
    <name evidence="1" type="ORF">ACFFP1_13970</name>
</gene>
<organism evidence="1 2">
    <name type="scientific">Arthrobacter ramosus</name>
    <dbReference type="NCBI Taxonomy" id="1672"/>
    <lineage>
        <taxon>Bacteria</taxon>
        <taxon>Bacillati</taxon>
        <taxon>Actinomycetota</taxon>
        <taxon>Actinomycetes</taxon>
        <taxon>Micrococcales</taxon>
        <taxon>Micrococcaceae</taxon>
        <taxon>Arthrobacter</taxon>
    </lineage>
</organism>
<proteinExistence type="predicted"/>
<keyword evidence="2" id="KW-1185">Reference proteome</keyword>
<reference evidence="1 2" key="1">
    <citation type="submission" date="2024-09" db="EMBL/GenBank/DDBJ databases">
        <authorList>
            <person name="Sun Q."/>
            <person name="Mori K."/>
        </authorList>
    </citation>
    <scope>NUCLEOTIDE SEQUENCE [LARGE SCALE GENOMIC DNA]</scope>
    <source>
        <strain evidence="1 2">JCM 1334</strain>
    </source>
</reference>
<accession>A0ABV5Y0T4</accession>
<dbReference type="Proteomes" id="UP001589702">
    <property type="component" value="Unassembled WGS sequence"/>
</dbReference>
<comment type="caution">
    <text evidence="1">The sequence shown here is derived from an EMBL/GenBank/DDBJ whole genome shotgun (WGS) entry which is preliminary data.</text>
</comment>